<feature type="transmembrane region" description="Helical" evidence="1">
    <location>
        <begin position="39"/>
        <end position="61"/>
    </location>
</feature>
<feature type="transmembrane region" description="Helical" evidence="1">
    <location>
        <begin position="310"/>
        <end position="329"/>
    </location>
</feature>
<sequence>MMNLQQIKSLFSVNLLYANPQATQRQREKGKTKNLTKSLLIQYGLVSLIMLPFFGLMMLAIDFPKYPGFFTFYCALFALMTFSQALSAILNIFYESKDFRDYLPLPFENVNIFAAKFLVVIFVILPYLMPLLVLFGITGFRANGVIGLFLGLVGFFLFALLFLLLSTWLITFLVQSKIFQRYKKVSQTILLLISMVVIFAGIMYLNNAQTTISATGKLLDRGTFLPFLPFWKWLVNPFSFYSLFSFLFFIILLIALYYVFTLLVVPKMFKILLEESKETRIVQKRKIRRTRNFTSQLRIYNLGLIKNPTLWIQMLTGSFIFPLAMLPGLLSSGLNLSKLDLKFFAIFPIIGISLAFLTINNSSLPSMIISLDRENFNYFKSLPMKLNFYLRVKFHFAVFIQLVLDLILSLVIGILLKVPVTLLFGLLIGNVIGVYLISLHYFVRDWHLLNLNWTALTQLFTRGSGGFRVFIIFFATLLGAGALIGAIIALIIFIPYPLVVNLALVLLLGFSVGVILHFYQKNFWNNL</sequence>
<name>A0AA34XKP3_LACLC</name>
<dbReference type="EMBL" id="CP015901">
    <property type="protein sequence ID" value="ARE23123.2"/>
    <property type="molecule type" value="Genomic_DNA"/>
</dbReference>
<evidence type="ECO:0000313" key="2">
    <source>
        <dbReference type="EMBL" id="ARE23123.2"/>
    </source>
</evidence>
<feature type="transmembrane region" description="Helical" evidence="1">
    <location>
        <begin position="185"/>
        <end position="205"/>
    </location>
</feature>
<protein>
    <submittedName>
        <fullName evidence="2">ABC transporter permease</fullName>
    </submittedName>
</protein>
<keyword evidence="1" id="KW-0472">Membrane</keyword>
<dbReference type="AlphaFoldDB" id="A0AA34XKP3"/>
<accession>A0AA34XKP3</accession>
<gene>
    <name evidence="2" type="ORF">LLJM3_0921</name>
</gene>
<reference evidence="2 3" key="1">
    <citation type="journal article" date="2017" name="BMC Genomics">
        <title>Comparative and functional genomics of the Lactococcus lactis taxon; insights into evolution and niche adaptation.</title>
        <authorList>
            <person name="Kelleher P."/>
            <person name="Bottacini F."/>
            <person name="Mahony J."/>
            <person name="Kilcawley K.N."/>
            <person name="van Sinderen D."/>
        </authorList>
    </citation>
    <scope>NUCLEOTIDE SEQUENCE [LARGE SCALE GENOMIC DNA]</scope>
    <source>
        <strain evidence="2 3">JM3</strain>
    </source>
</reference>
<proteinExistence type="predicted"/>
<feature type="transmembrane region" description="Helical" evidence="1">
    <location>
        <begin position="469"/>
        <end position="494"/>
    </location>
</feature>
<keyword evidence="1" id="KW-0812">Transmembrane</keyword>
<feature type="transmembrane region" description="Helical" evidence="1">
    <location>
        <begin position="115"/>
        <end position="140"/>
    </location>
</feature>
<organism evidence="2 3">
    <name type="scientific">Lactococcus lactis subsp. cremoris</name>
    <name type="common">Streptococcus cremoris</name>
    <dbReference type="NCBI Taxonomy" id="1359"/>
    <lineage>
        <taxon>Bacteria</taxon>
        <taxon>Bacillati</taxon>
        <taxon>Bacillota</taxon>
        <taxon>Bacilli</taxon>
        <taxon>Lactobacillales</taxon>
        <taxon>Streptococcaceae</taxon>
        <taxon>Lactococcus</taxon>
    </lineage>
</organism>
<feature type="transmembrane region" description="Helical" evidence="1">
    <location>
        <begin position="146"/>
        <end position="173"/>
    </location>
</feature>
<keyword evidence="1" id="KW-1133">Transmembrane helix</keyword>
<evidence type="ECO:0000313" key="3">
    <source>
        <dbReference type="Proteomes" id="UP000192161"/>
    </source>
</evidence>
<feature type="transmembrane region" description="Helical" evidence="1">
    <location>
        <begin position="341"/>
        <end position="359"/>
    </location>
</feature>
<feature type="transmembrane region" description="Helical" evidence="1">
    <location>
        <begin position="500"/>
        <end position="519"/>
    </location>
</feature>
<feature type="transmembrane region" description="Helical" evidence="1">
    <location>
        <begin position="67"/>
        <end position="94"/>
    </location>
</feature>
<feature type="transmembrane region" description="Helical" evidence="1">
    <location>
        <begin position="422"/>
        <end position="443"/>
    </location>
</feature>
<dbReference type="Proteomes" id="UP000192161">
    <property type="component" value="Chromosome"/>
</dbReference>
<feature type="transmembrane region" description="Helical" evidence="1">
    <location>
        <begin position="238"/>
        <end position="260"/>
    </location>
</feature>
<feature type="transmembrane region" description="Helical" evidence="1">
    <location>
        <begin position="394"/>
        <end position="416"/>
    </location>
</feature>
<evidence type="ECO:0000256" key="1">
    <source>
        <dbReference type="SAM" id="Phobius"/>
    </source>
</evidence>